<dbReference type="InterPro" id="IPR036415">
    <property type="entry name" value="Lamin_tail_dom_sf"/>
</dbReference>
<dbReference type="GO" id="GO:0004527">
    <property type="term" value="F:exonuclease activity"/>
    <property type="evidence" value="ECO:0007669"/>
    <property type="project" value="UniProtKB-KW"/>
</dbReference>
<dbReference type="OrthoDB" id="9800780at2"/>
<keyword evidence="1" id="KW-0472">Membrane</keyword>
<organism evidence="3 4">
    <name type="scientific">Clostridium tepidiprofundi DSM 19306</name>
    <dbReference type="NCBI Taxonomy" id="1121338"/>
    <lineage>
        <taxon>Bacteria</taxon>
        <taxon>Bacillati</taxon>
        <taxon>Bacillota</taxon>
        <taxon>Clostridia</taxon>
        <taxon>Eubacteriales</taxon>
        <taxon>Clostridiaceae</taxon>
        <taxon>Clostridium</taxon>
    </lineage>
</organism>
<proteinExistence type="predicted"/>
<dbReference type="PANTHER" id="PTHR42834:SF1">
    <property type="entry name" value="ENDONUCLEASE_EXONUCLEASE_PHOSPHATASE FAMILY PROTEIN (AFU_ORTHOLOGUE AFUA_3G09210)"/>
    <property type="match status" value="1"/>
</dbReference>
<dbReference type="GO" id="GO:0004519">
    <property type="term" value="F:endonuclease activity"/>
    <property type="evidence" value="ECO:0007669"/>
    <property type="project" value="UniProtKB-KW"/>
</dbReference>
<dbReference type="Pfam" id="PF19580">
    <property type="entry name" value="Exo_endo_phos_3"/>
    <property type="match status" value="1"/>
</dbReference>
<evidence type="ECO:0000313" key="4">
    <source>
        <dbReference type="Proteomes" id="UP000075531"/>
    </source>
</evidence>
<dbReference type="InterPro" id="IPR059177">
    <property type="entry name" value="GH29D-like_dom"/>
</dbReference>
<keyword evidence="3" id="KW-0540">Nuclease</keyword>
<evidence type="ECO:0000256" key="1">
    <source>
        <dbReference type="SAM" id="Phobius"/>
    </source>
</evidence>
<sequence>MYLSNTTRKNSFIKKTFKNLSIILCFSIIFNYFIGLTSIQATETVSKDLIISEYVEGSGNDYKAIELYNNSGHDVDLSNYSLINCFNGNQLNEGSVLKLNGNLKYKDTLVIVVNKNLKSKLENLGVNNVIIGYNAINFNGDDALVLKKGNTIIDSIGKVGERKVWSSGSISTKDHTLIRKSSVLYGDTIINDNFDPSIEWISFPKNDITHLGYHEIDSSSENIQNSAIVNATPAPGEVEKGTKITLSTSTTGSSIYFTLNGEDPISNGLLYTNPIEINEDKTITAVAKKDEKYGKKSSFKYTIKKPLKLISIKSARQKNKGEKVLIEGVITGKIGNNAYIQDNTAGIYLYAGSNIQKDFVVGNKVSIVGEIDDWNNLKQLKNIECIKLISTGNTLIPKKINASDIGEDLESQLVKISNIELTEVPADSYKGYTIKAKQGETQLQLRVDSHIAEDIDSNNYKNGFIVDIIGIIGQYKSNYQIMLRNKHDIITNSSRVKPVESSVRPGIIKKGTKITLYTETIGAKIYYTLDGSKPTCKSILYNGQAIILNKNSTIKAIAIKENMLDSLVKTFNFIVREPGEATRIRYIQGQSHISPLINTTVDEVMGIVTAVEGTKAFYMQDPNPDNDIKTSEGIYVYKYKSGVKVGDLVKVTGTVKEIVNGFEGGLTTTEIAATNVSIESHNNPLPKPVIVGIGGRIPPTQIIDNDSFNKFDPDEDAIDFYESLEGMLVEINNPLIVGISEKYGEITVVGDDGQNSVNKKSIHNGLVISKDNFNPERITIDDVLVPLSNRSKKFINPNFKVKVGDKFANSVIGVMSYGYGKYTLLNTEALPKIIDGGAKREITKIVPNEDKLTIASYNIENFSSKTDPKRITGIAKSIINNLKAPDIVSLIEIQDNDGSKNTSIVDASQTYKKLIDTIIDNGGPKYKFTDINPVDDKDGGIPGGNIRVGFIYRSDRVSLVNDGKKGDPTESVKIVGKNATAHLSVNPGRIAPTNEAFEHSRKSLVAEFNFKGQKVFIIGNHLCSKRGDDGLFGSHQPPKRNSEIQRHKQATVINNFVDQIFKANPNANVVVLGDLNDFNFSETVSILKGKGNNNVLTNMIDKLPKNERFSYVHEGNSQVLDNILVSNHLVDSTTIDIVNINSEFIDACGRVSDHDPVLIQMKLQNQNSDTNVNNDIILDILTPQENLDNIKVGGDAKITIRAKNISQSTKDITLIIALYDKNNSMLNYSATKISLKAGESSDMTSSMKVIAGGSKIKCMIWDSLEKMSPLRHNKILYIAP</sequence>
<keyword evidence="3" id="KW-0378">Hydrolase</keyword>
<name>A0A151B3B9_9CLOT</name>
<comment type="caution">
    <text evidence="3">The sequence shown here is derived from an EMBL/GenBank/DDBJ whole genome shotgun (WGS) entry which is preliminary data.</text>
</comment>
<dbReference type="Pfam" id="PF13290">
    <property type="entry name" value="CHB_HEX_C_1"/>
    <property type="match status" value="2"/>
</dbReference>
<dbReference type="SUPFAM" id="SSF56219">
    <property type="entry name" value="DNase I-like"/>
    <property type="match status" value="1"/>
</dbReference>
<dbReference type="InterPro" id="IPR036700">
    <property type="entry name" value="BOBF_sf"/>
</dbReference>
<feature type="transmembrane region" description="Helical" evidence="1">
    <location>
        <begin position="20"/>
        <end position="39"/>
    </location>
</feature>
<dbReference type="PATRIC" id="fig|1121338.3.peg.1831"/>
<dbReference type="PROSITE" id="PS51841">
    <property type="entry name" value="LTD"/>
    <property type="match status" value="1"/>
</dbReference>
<dbReference type="RefSeq" id="WP_066825589.1">
    <property type="nucleotide sequence ID" value="NZ_LTBA01000020.1"/>
</dbReference>
<dbReference type="AlphaFoldDB" id="A0A151B3B9"/>
<protein>
    <submittedName>
        <fullName evidence="3">Endonuclease/exonuclease/phosphatase family protein</fullName>
    </submittedName>
</protein>
<dbReference type="InterPro" id="IPR043744">
    <property type="entry name" value="DUF5689"/>
</dbReference>
<dbReference type="Proteomes" id="UP000075531">
    <property type="component" value="Unassembled WGS sequence"/>
</dbReference>
<dbReference type="InterPro" id="IPR001322">
    <property type="entry name" value="Lamin_tail_dom"/>
</dbReference>
<keyword evidence="3" id="KW-0255">Endonuclease</keyword>
<accession>A0A151B3B9</accession>
<dbReference type="EMBL" id="LTBA01000020">
    <property type="protein sequence ID" value="KYH34290.1"/>
    <property type="molecule type" value="Genomic_DNA"/>
</dbReference>
<dbReference type="STRING" id="1121338.CLTEP_17890"/>
<dbReference type="SUPFAM" id="SSF74853">
    <property type="entry name" value="Lamin A/C globular tail domain"/>
    <property type="match status" value="1"/>
</dbReference>
<evidence type="ECO:0000313" key="3">
    <source>
        <dbReference type="EMBL" id="KYH34290.1"/>
    </source>
</evidence>
<keyword evidence="1" id="KW-0812">Transmembrane</keyword>
<keyword evidence="4" id="KW-1185">Reference proteome</keyword>
<feature type="domain" description="LTD" evidence="2">
    <location>
        <begin position="35"/>
        <end position="163"/>
    </location>
</feature>
<dbReference type="Pfam" id="PF18942">
    <property type="entry name" value="DUF5689"/>
    <property type="match status" value="1"/>
</dbReference>
<dbReference type="PANTHER" id="PTHR42834">
    <property type="entry name" value="ENDONUCLEASE/EXONUCLEASE/PHOSPHATASE FAMILY PROTEIN (AFU_ORTHOLOGUE AFUA_3G09210)"/>
    <property type="match status" value="1"/>
</dbReference>
<evidence type="ECO:0000259" key="2">
    <source>
        <dbReference type="PROSITE" id="PS51841"/>
    </source>
</evidence>
<dbReference type="SUPFAM" id="SSF101756">
    <property type="entry name" value="Hypothetical protein YgiW"/>
    <property type="match status" value="1"/>
</dbReference>
<keyword evidence="3" id="KW-0269">Exonuclease</keyword>
<reference evidence="3 4" key="1">
    <citation type="submission" date="2016-02" db="EMBL/GenBank/DDBJ databases">
        <title>Genome sequence of Clostridium tepidiprofundi DSM 19306.</title>
        <authorList>
            <person name="Poehlein A."/>
            <person name="Daniel R."/>
        </authorList>
    </citation>
    <scope>NUCLEOTIDE SEQUENCE [LARGE SCALE GENOMIC DNA]</scope>
    <source>
        <strain evidence="3 4">DSM 19306</strain>
    </source>
</reference>
<dbReference type="CDD" id="cd04486">
    <property type="entry name" value="YhcR_OBF_like"/>
    <property type="match status" value="1"/>
</dbReference>
<dbReference type="InterPro" id="IPR005135">
    <property type="entry name" value="Endo/exonuclease/phosphatase"/>
</dbReference>
<keyword evidence="1" id="KW-1133">Transmembrane helix</keyword>
<dbReference type="Gene3D" id="3.60.10.10">
    <property type="entry name" value="Endonuclease/exonuclease/phosphatase"/>
    <property type="match status" value="1"/>
</dbReference>
<gene>
    <name evidence="3" type="ORF">CLTEP_17890</name>
</gene>
<dbReference type="InterPro" id="IPR036691">
    <property type="entry name" value="Endo/exonu/phosph_ase_sf"/>
</dbReference>
<dbReference type="Pfam" id="PF00932">
    <property type="entry name" value="LTD"/>
    <property type="match status" value="1"/>
</dbReference>